<dbReference type="EMBL" id="CP096983">
    <property type="protein sequence ID" value="URZ11049.1"/>
    <property type="molecule type" value="Genomic_DNA"/>
</dbReference>
<sequence>MTGKTHISIGLMSSAAVLSVNHSSTGGLLVGLALGTVGALMPDIDTGKSTISYRIRQITTYGIVALLAVYVLMSNFSPQVEKINLFLKGIGVYKIFDRMPHNSEFLNTGLAILIVCIIFSKFTKHRSFTHSILGLFIFTLGFYLIVGNAALYFAVGFVSHMLADTLTNSGIGVFYPIKTKIALKLVHTGSMIDHFIGGAAFVLFIVVMTKNL</sequence>
<accession>A0A1S8L1G7</accession>
<dbReference type="Pfam" id="PF04307">
    <property type="entry name" value="YdjM"/>
    <property type="match status" value="1"/>
</dbReference>
<proteinExistence type="predicted"/>
<dbReference type="PANTHER" id="PTHR35531">
    <property type="entry name" value="INNER MEMBRANE PROTEIN YBCI-RELATED"/>
    <property type="match status" value="1"/>
</dbReference>
<dbReference type="Proteomes" id="UP000190951">
    <property type="component" value="Chromosome"/>
</dbReference>
<organism evidence="1 2">
    <name type="scientific">Clostridium felsineum</name>
    <dbReference type="NCBI Taxonomy" id="36839"/>
    <lineage>
        <taxon>Bacteria</taxon>
        <taxon>Bacillati</taxon>
        <taxon>Bacillota</taxon>
        <taxon>Clostridia</taxon>
        <taxon>Eubacteriales</taxon>
        <taxon>Clostridiaceae</taxon>
        <taxon>Clostridium</taxon>
    </lineage>
</organism>
<dbReference type="KEGG" id="crw:CROST_017650"/>
<dbReference type="InterPro" id="IPR016956">
    <property type="entry name" value="YdjM"/>
</dbReference>
<name>A0A1S8L1G7_9CLOT</name>
<evidence type="ECO:0000313" key="1">
    <source>
        <dbReference type="EMBL" id="URZ11049.1"/>
    </source>
</evidence>
<dbReference type="STRING" id="84029.CROST_33760"/>
<dbReference type="PANTHER" id="PTHR35531:SF1">
    <property type="entry name" value="INNER MEMBRANE PROTEIN YBCI-RELATED"/>
    <property type="match status" value="1"/>
</dbReference>
<dbReference type="AlphaFoldDB" id="A0A1S8L1G7"/>
<keyword evidence="2" id="KW-1185">Reference proteome</keyword>
<gene>
    <name evidence="1" type="ORF">CROST_017650</name>
</gene>
<evidence type="ECO:0000313" key="2">
    <source>
        <dbReference type="Proteomes" id="UP000190951"/>
    </source>
</evidence>
<dbReference type="InterPro" id="IPR007404">
    <property type="entry name" value="YdjM-like"/>
</dbReference>
<protein>
    <submittedName>
        <fullName evidence="1">Uncharacterized protein</fullName>
    </submittedName>
</protein>
<reference evidence="1 2" key="1">
    <citation type="submission" date="2022-04" db="EMBL/GenBank/DDBJ databases">
        <title>Genome sequence of C. roseum typestrain.</title>
        <authorList>
            <person name="Poehlein A."/>
            <person name="Schoch T."/>
            <person name="Duerre P."/>
            <person name="Daniel R."/>
        </authorList>
    </citation>
    <scope>NUCLEOTIDE SEQUENCE [LARGE SCALE GENOMIC DNA]</scope>
    <source>
        <strain evidence="1 2">DSM 7320</strain>
    </source>
</reference>
<dbReference type="RefSeq" id="WP_077833369.1">
    <property type="nucleotide sequence ID" value="NZ_CP096983.1"/>
</dbReference>
<dbReference type="PIRSF" id="PIRSF030780">
    <property type="entry name" value="Md_memb_hyd_prd"/>
    <property type="match status" value="1"/>
</dbReference>